<reference evidence="1" key="1">
    <citation type="journal article" date="2024" name="Microbiome">
        <title>Substantial viral diversity in bats and rodents from East Africa: insights into evolution, recombination, and cocirculation.</title>
        <authorList>
            <person name="Wang D."/>
            <person name="Yang X."/>
            <person name="Ren Z."/>
            <person name="Hu B."/>
            <person name="Zhao H."/>
            <person name="Yang K."/>
            <person name="Shi P."/>
            <person name="Zhang Z."/>
            <person name="Feng Q."/>
            <person name="Nawenja C.V."/>
            <person name="Obanda V."/>
            <person name="Robert K."/>
            <person name="Nalikka B."/>
            <person name="Waruhiu C.N."/>
            <person name="Ochola G.O."/>
            <person name="Onyuok S.O."/>
            <person name="Ochieng H."/>
            <person name="Li B."/>
            <person name="Zhu Y."/>
            <person name="Si H."/>
            <person name="Yin J."/>
            <person name="Kristiansen K."/>
            <person name="Jin X."/>
            <person name="Xu X."/>
            <person name="Xiao M."/>
            <person name="Agwanda B."/>
            <person name="Ommeh S."/>
            <person name="Li J."/>
            <person name="Shi Z.L."/>
        </authorList>
    </citation>
    <scope>NUCLEOTIDE SEQUENCE</scope>
    <source>
        <strain evidence="1">1A/Uganda/UGR70/2019</strain>
    </source>
</reference>
<evidence type="ECO:0008006" key="2">
    <source>
        <dbReference type="Google" id="ProtNLM"/>
    </source>
</evidence>
<accession>A0AAU7E0U4</accession>
<reference evidence="1" key="2">
    <citation type="submission" date="2024-02" db="EMBL/GenBank/DDBJ databases">
        <authorList>
            <person name="Hu B."/>
        </authorList>
    </citation>
    <scope>NUCLEOTIDE SEQUENCE</scope>
    <source>
        <strain evidence="1">1A/Uganda/UGR70/2019</strain>
    </source>
</reference>
<organism evidence="1">
    <name type="scientific">Rousettus bat poxvirus</name>
    <dbReference type="NCBI Taxonomy" id="3141933"/>
    <lineage>
        <taxon>Viruses</taxon>
        <taxon>Varidnaviria</taxon>
        <taxon>Bamfordvirae</taxon>
        <taxon>Nucleocytoviricota</taxon>
        <taxon>Pokkesviricetes</taxon>
        <taxon>Chitovirales</taxon>
        <taxon>Poxviridae</taxon>
    </lineage>
</organism>
<sequence>MDHKHCLLAMFLASDESFFKYLADQDDDAAMDDVLTITRYLDFLLALLLRAKEKLELVGHCYAPLSEDFRALVRLRGARALQRQHDRQLLNLGGAPVRVDKGYLSDFALSMIRLERELGLPAPAPTAYIDPRDNPALLRMFDILRGPGAPDAAESVRVESKPIPEL</sequence>
<proteinExistence type="predicted"/>
<dbReference type="EMBL" id="PP711852">
    <property type="protein sequence ID" value="XBH23814.1"/>
    <property type="molecule type" value="Genomic_DNA"/>
</dbReference>
<evidence type="ECO:0000313" key="1">
    <source>
        <dbReference type="EMBL" id="XBH23814.1"/>
    </source>
</evidence>
<dbReference type="Pfam" id="PF03338">
    <property type="entry name" value="Pox_J1"/>
    <property type="match status" value="1"/>
</dbReference>
<protein>
    <recommendedName>
        <fullName evidence="2">Virion protein</fullName>
    </recommendedName>
</protein>
<name>A0AAU7E0U4_9POXV</name>
<dbReference type="InterPro" id="IPR005006">
    <property type="entry name" value="Poxvirus_J1"/>
</dbReference>